<feature type="transmembrane region" description="Helical" evidence="5">
    <location>
        <begin position="211"/>
        <end position="232"/>
    </location>
</feature>
<dbReference type="AlphaFoldDB" id="A0A3E0I767"/>
<feature type="transmembrane region" description="Helical" evidence="5">
    <location>
        <begin position="159"/>
        <end position="179"/>
    </location>
</feature>
<organism evidence="7 8">
    <name type="scientific">Kutzneria buriramensis</name>
    <dbReference type="NCBI Taxonomy" id="1045776"/>
    <lineage>
        <taxon>Bacteria</taxon>
        <taxon>Bacillati</taxon>
        <taxon>Actinomycetota</taxon>
        <taxon>Actinomycetes</taxon>
        <taxon>Pseudonocardiales</taxon>
        <taxon>Pseudonocardiaceae</taxon>
        <taxon>Kutzneria</taxon>
    </lineage>
</organism>
<dbReference type="InterPro" id="IPR011701">
    <property type="entry name" value="MFS"/>
</dbReference>
<dbReference type="PANTHER" id="PTHR42910:SF1">
    <property type="entry name" value="MAJOR FACILITATOR SUPERFAMILY (MFS) PROFILE DOMAIN-CONTAINING PROTEIN"/>
    <property type="match status" value="1"/>
</dbReference>
<dbReference type="InterPro" id="IPR020846">
    <property type="entry name" value="MFS_dom"/>
</dbReference>
<dbReference type="GO" id="GO:0005886">
    <property type="term" value="C:plasma membrane"/>
    <property type="evidence" value="ECO:0007669"/>
    <property type="project" value="UniProtKB-SubCell"/>
</dbReference>
<evidence type="ECO:0000313" key="8">
    <source>
        <dbReference type="Proteomes" id="UP000256269"/>
    </source>
</evidence>
<feature type="transmembrane region" description="Helical" evidence="5">
    <location>
        <begin position="361"/>
        <end position="379"/>
    </location>
</feature>
<feature type="domain" description="Major facilitator superfamily (MFS) profile" evidence="6">
    <location>
        <begin position="1"/>
        <end position="388"/>
    </location>
</feature>
<keyword evidence="3 5" id="KW-1133">Transmembrane helix</keyword>
<dbReference type="PANTHER" id="PTHR42910">
    <property type="entry name" value="TRANSPORTER SCO4007-RELATED"/>
    <property type="match status" value="1"/>
</dbReference>
<keyword evidence="8" id="KW-1185">Reference proteome</keyword>
<evidence type="ECO:0000256" key="3">
    <source>
        <dbReference type="ARBA" id="ARBA00022989"/>
    </source>
</evidence>
<evidence type="ECO:0000256" key="1">
    <source>
        <dbReference type="ARBA" id="ARBA00004651"/>
    </source>
</evidence>
<comment type="caution">
    <text evidence="7">The sequence shown here is derived from an EMBL/GenBank/DDBJ whole genome shotgun (WGS) entry which is preliminary data.</text>
</comment>
<dbReference type="Pfam" id="PF07690">
    <property type="entry name" value="MFS_1"/>
    <property type="match status" value="1"/>
</dbReference>
<dbReference type="InterPro" id="IPR036259">
    <property type="entry name" value="MFS_trans_sf"/>
</dbReference>
<evidence type="ECO:0000313" key="7">
    <source>
        <dbReference type="EMBL" id="REH54477.1"/>
    </source>
</evidence>
<proteinExistence type="predicted"/>
<feature type="transmembrane region" description="Helical" evidence="5">
    <location>
        <begin position="128"/>
        <end position="147"/>
    </location>
</feature>
<feature type="transmembrane region" description="Helical" evidence="5">
    <location>
        <begin position="42"/>
        <end position="60"/>
    </location>
</feature>
<feature type="transmembrane region" description="Helical" evidence="5">
    <location>
        <begin position="296"/>
        <end position="315"/>
    </location>
</feature>
<comment type="subcellular location">
    <subcellularLocation>
        <location evidence="1">Cell membrane</location>
        <topology evidence="1">Multi-pass membrane protein</topology>
    </subcellularLocation>
</comment>
<name>A0A3E0I767_9PSEU</name>
<dbReference type="EMBL" id="QUNO01000002">
    <property type="protein sequence ID" value="REH54477.1"/>
    <property type="molecule type" value="Genomic_DNA"/>
</dbReference>
<protein>
    <submittedName>
        <fullName evidence="7">Putative MFS family arabinose efflux permease</fullName>
    </submittedName>
</protein>
<feature type="transmembrane region" description="Helical" evidence="5">
    <location>
        <begin position="244"/>
        <end position="261"/>
    </location>
</feature>
<dbReference type="RefSeq" id="WP_246014888.1">
    <property type="nucleotide sequence ID" value="NZ_CP144375.1"/>
</dbReference>
<evidence type="ECO:0000256" key="4">
    <source>
        <dbReference type="ARBA" id="ARBA00023136"/>
    </source>
</evidence>
<dbReference type="PROSITE" id="PS50850">
    <property type="entry name" value="MFS"/>
    <property type="match status" value="1"/>
</dbReference>
<evidence type="ECO:0000256" key="2">
    <source>
        <dbReference type="ARBA" id="ARBA00022692"/>
    </source>
</evidence>
<dbReference type="SUPFAM" id="SSF103473">
    <property type="entry name" value="MFS general substrate transporter"/>
    <property type="match status" value="1"/>
</dbReference>
<keyword evidence="2 5" id="KW-0812">Transmembrane</keyword>
<feature type="transmembrane region" description="Helical" evidence="5">
    <location>
        <begin position="96"/>
        <end position="121"/>
    </location>
</feature>
<feature type="transmembrane region" description="Helical" evidence="5">
    <location>
        <begin position="336"/>
        <end position="355"/>
    </location>
</feature>
<dbReference type="CDD" id="cd17324">
    <property type="entry name" value="MFS_NepI_like"/>
    <property type="match status" value="1"/>
</dbReference>
<feature type="transmembrane region" description="Helical" evidence="5">
    <location>
        <begin position="72"/>
        <end position="90"/>
    </location>
</feature>
<sequence length="407" mass="42069">MLNRWMIPLLTLACAVCVSTIYFPQAISPLIAADLRVTPSAAAQTATGAQLGYALGVFLLVPLGDRLRHRPLIVALMVLTAGCLIAAGTARSLPVLLVAGSLAGVFTVVPQVIIPMVAGLVPDDRRGAVVGTLLGGLLGGILLARTFGGTVGEWLGWRAPYLVAAALILLLAAVLAVTVPRTDPAVRHHYPALLWQSLRLLGSQPELRRSALYQVLLFGGFSAAWTSLALLISGPRYGFGAETVGLIGLAGAVSVFVTPIAGRWIDRRGPEPVTLLAAIGVILAAGVLAFGTLGGITGLVLVIVGLVLLDVAVQANQVANQSRIFALLPEARSRLNTAYMTCTFLGGTAGSWLGVQAYDRFGWGAVAGLIALAALAALVRHLAHRPVSARPGTPEPVSSAPAAATPR</sequence>
<reference evidence="7 8" key="1">
    <citation type="submission" date="2018-08" db="EMBL/GenBank/DDBJ databases">
        <title>Genomic Encyclopedia of Archaeal and Bacterial Type Strains, Phase II (KMG-II): from individual species to whole genera.</title>
        <authorList>
            <person name="Goeker M."/>
        </authorList>
    </citation>
    <scope>NUCLEOTIDE SEQUENCE [LARGE SCALE GENOMIC DNA]</scope>
    <source>
        <strain evidence="7 8">DSM 45791</strain>
    </source>
</reference>
<feature type="transmembrane region" description="Helical" evidence="5">
    <location>
        <begin position="273"/>
        <end position="290"/>
    </location>
</feature>
<dbReference type="Gene3D" id="1.20.1250.20">
    <property type="entry name" value="MFS general substrate transporter like domains"/>
    <property type="match status" value="1"/>
</dbReference>
<accession>A0A3E0I767</accession>
<dbReference type="Proteomes" id="UP000256269">
    <property type="component" value="Unassembled WGS sequence"/>
</dbReference>
<evidence type="ECO:0000256" key="5">
    <source>
        <dbReference type="SAM" id="Phobius"/>
    </source>
</evidence>
<dbReference type="GO" id="GO:0022857">
    <property type="term" value="F:transmembrane transporter activity"/>
    <property type="evidence" value="ECO:0007669"/>
    <property type="project" value="InterPro"/>
</dbReference>
<gene>
    <name evidence="7" type="ORF">BCF44_102709</name>
</gene>
<evidence type="ECO:0000259" key="6">
    <source>
        <dbReference type="PROSITE" id="PS50850"/>
    </source>
</evidence>
<keyword evidence="4 5" id="KW-0472">Membrane</keyword>